<evidence type="ECO:0000313" key="1">
    <source>
        <dbReference type="EMBL" id="BAS21603.1"/>
    </source>
</evidence>
<reference evidence="1" key="1">
    <citation type="submission" date="2015-08" db="EMBL/GenBank/DDBJ databases">
        <title>Complete DNA Sequence of Pseudomonas syringae pv. actinidiae, the Causal Agent of Kiwifruit Canker Disease.</title>
        <authorList>
            <person name="Rikkerink E.H.A."/>
            <person name="Fineran P.C."/>
        </authorList>
    </citation>
    <scope>NUCLEOTIDE SEQUENCE</scope>
    <source>
        <strain evidence="1">KHM 243</strain>
        <plasmid evidence="1">pKHM-1</plasmid>
    </source>
</reference>
<keyword evidence="1" id="KW-0614">Plasmid</keyword>
<dbReference type="RefSeq" id="WP_176453578.1">
    <property type="nucleotide sequence ID" value="NZ_AP014939.1"/>
</dbReference>
<geneLocation type="plasmid" evidence="1">
    <name>pKHM-1</name>
</geneLocation>
<protein>
    <submittedName>
        <fullName evidence="1">Uncharacterized protein</fullName>
    </submittedName>
</protein>
<dbReference type="AlphaFoldDB" id="A0A0K2S3H3"/>
<organism evidence="1">
    <name type="scientific">Citrobacter freundii</name>
    <dbReference type="NCBI Taxonomy" id="546"/>
    <lineage>
        <taxon>Bacteria</taxon>
        <taxon>Pseudomonadati</taxon>
        <taxon>Pseudomonadota</taxon>
        <taxon>Gammaproteobacteria</taxon>
        <taxon>Enterobacterales</taxon>
        <taxon>Enterobacteriaceae</taxon>
        <taxon>Citrobacter</taxon>
        <taxon>Citrobacter freundii complex</taxon>
    </lineage>
</organism>
<proteinExistence type="predicted"/>
<dbReference type="EMBL" id="AP014939">
    <property type="protein sequence ID" value="BAS21603.1"/>
    <property type="molecule type" value="Genomic_DNA"/>
</dbReference>
<accession>A0A0K2S3H3</accession>
<name>A0A0K2S3H3_CITFR</name>
<sequence length="77" mass="8527">MQSSEIRNHTEPGRKAELFDALSIMLQEAGSRGNTHEAAYVISGVLENLSRDYPEIKVLAHNWTELANLESKMKGAA</sequence>